<comment type="subcellular location">
    <subcellularLocation>
        <location evidence="1">Vacuole membrane</location>
        <topology evidence="1">Multi-pass membrane protein</topology>
    </subcellularLocation>
</comment>
<keyword evidence="6 7" id="KW-0472">Membrane</keyword>
<sequence>MFGLREGSCLPMVLVGVNVGLAFVDGVLAVLAFSQLMRIHTRNLQLGWTRQKVFHLMIGSSNLVGPFLLVFLAAYHVVVLQYLGRIVGNCNSRKVQELSFDAYNVGSVSQKLKHLGIRIIGIISSLLFVPRLLVLFCNNPYCCLQWVAMLVSFLWFCFHGFPKNSLFCSVSPTFIILADDEDEEYEESSFHESLLEKTFNEPSSSNTDNHRRCLPFRLVHVGSRQRIVVLVTVLVFVIMMACAVIIWIGMGKNPIDSAVVARVYVDLFAIAMLLLGGALACYGLNLCLKMSRVRSERASSELWKVAGLAVVSVVCFTSSAFVALLTNIPMLYHWHQRVNDVFTSLLLILYYFVGGFIFVLCKNLSVKLVAGKQMRLFGTSIPSAFVLWVMREGPPSTTTNVQEESTTLTFVSDTTSAIQNPQHWTSVANLRNQISRASPI</sequence>
<proteinExistence type="inferred from homology"/>
<feature type="transmembrane region" description="Helical" evidence="7">
    <location>
        <begin position="261"/>
        <end position="284"/>
    </location>
</feature>
<evidence type="ECO:0000256" key="7">
    <source>
        <dbReference type="SAM" id="Phobius"/>
    </source>
</evidence>
<dbReference type="InterPro" id="IPR009457">
    <property type="entry name" value="THH1/TOM1/TOM3_dom"/>
</dbReference>
<dbReference type="InterPro" id="IPR040226">
    <property type="entry name" value="THH1/TOM1/TOM3"/>
</dbReference>
<protein>
    <recommendedName>
        <fullName evidence="8">THH1/TOM1/TOM3 domain-containing protein</fullName>
    </recommendedName>
</protein>
<feature type="transmembrane region" description="Helical" evidence="7">
    <location>
        <begin position="53"/>
        <end position="75"/>
    </location>
</feature>
<evidence type="ECO:0000259" key="8">
    <source>
        <dbReference type="Pfam" id="PF06454"/>
    </source>
</evidence>
<evidence type="ECO:0000256" key="4">
    <source>
        <dbReference type="ARBA" id="ARBA00022692"/>
    </source>
</evidence>
<dbReference type="GO" id="GO:0005774">
    <property type="term" value="C:vacuolar membrane"/>
    <property type="evidence" value="ECO:0007669"/>
    <property type="project" value="UniProtKB-SubCell"/>
</dbReference>
<evidence type="ECO:0000256" key="2">
    <source>
        <dbReference type="ARBA" id="ARBA00006779"/>
    </source>
</evidence>
<dbReference type="Pfam" id="PF06454">
    <property type="entry name" value="THH1_TOM1-3_dom"/>
    <property type="match status" value="1"/>
</dbReference>
<comment type="caution">
    <text evidence="9">The sequence shown here is derived from an EMBL/GenBank/DDBJ whole genome shotgun (WGS) entry which is preliminary data.</text>
</comment>
<evidence type="ECO:0000256" key="6">
    <source>
        <dbReference type="ARBA" id="ARBA00023136"/>
    </source>
</evidence>
<feature type="transmembrane region" description="Helical" evidence="7">
    <location>
        <begin position="227"/>
        <end position="249"/>
    </location>
</feature>
<gene>
    <name evidence="9" type="ORF">FEM48_Zijuj01G0060500</name>
</gene>
<feature type="transmembrane region" description="Helical" evidence="7">
    <location>
        <begin position="341"/>
        <end position="361"/>
    </location>
</feature>
<feature type="transmembrane region" description="Helical" evidence="7">
    <location>
        <begin position="305"/>
        <end position="329"/>
    </location>
</feature>
<feature type="transmembrane region" description="Helical" evidence="7">
    <location>
        <begin position="115"/>
        <end position="132"/>
    </location>
</feature>
<reference evidence="9" key="1">
    <citation type="journal article" date="2021" name="Front. Plant Sci.">
        <title>Chromosome-Scale Genome Assembly for Chinese Sour Jujube and Insights Into Its Genome Evolution and Domestication Signature.</title>
        <authorList>
            <person name="Shen L.-Y."/>
            <person name="Luo H."/>
            <person name="Wang X.-L."/>
            <person name="Wang X.-M."/>
            <person name="Qiu X.-J."/>
            <person name="Liu H."/>
            <person name="Zhou S.-S."/>
            <person name="Jia K.-H."/>
            <person name="Nie S."/>
            <person name="Bao Y.-T."/>
            <person name="Zhang R.-G."/>
            <person name="Yun Q.-Z."/>
            <person name="Chai Y.-H."/>
            <person name="Lu J.-Y."/>
            <person name="Li Y."/>
            <person name="Zhao S.-W."/>
            <person name="Mao J.-F."/>
            <person name="Jia S.-G."/>
            <person name="Mao Y.-M."/>
        </authorList>
    </citation>
    <scope>NUCLEOTIDE SEQUENCE</scope>
    <source>
        <strain evidence="9">AT0</strain>
        <tissue evidence="9">Leaf</tissue>
    </source>
</reference>
<evidence type="ECO:0000256" key="3">
    <source>
        <dbReference type="ARBA" id="ARBA00022554"/>
    </source>
</evidence>
<dbReference type="EMBL" id="JAEACU010000001">
    <property type="protein sequence ID" value="KAH7545130.1"/>
    <property type="molecule type" value="Genomic_DNA"/>
</dbReference>
<keyword evidence="5 7" id="KW-1133">Transmembrane helix</keyword>
<accession>A0A978VZJ6</accession>
<evidence type="ECO:0000256" key="1">
    <source>
        <dbReference type="ARBA" id="ARBA00004128"/>
    </source>
</evidence>
<keyword evidence="4 7" id="KW-0812">Transmembrane</keyword>
<feature type="transmembrane region" description="Helical" evidence="7">
    <location>
        <begin position="12"/>
        <end position="33"/>
    </location>
</feature>
<comment type="similarity">
    <text evidence="2">Belongs to the plant tobamovirus multiplication TOM1 protein family.</text>
</comment>
<dbReference type="PANTHER" id="PTHR31142:SF4">
    <property type="entry name" value="OS01G0751300 PROTEIN"/>
    <property type="match status" value="1"/>
</dbReference>
<evidence type="ECO:0000313" key="9">
    <source>
        <dbReference type="EMBL" id="KAH7545130.1"/>
    </source>
</evidence>
<dbReference type="AlphaFoldDB" id="A0A978VZJ6"/>
<feature type="domain" description="THH1/TOM1/TOM3" evidence="8">
    <location>
        <begin position="17"/>
        <end position="72"/>
    </location>
</feature>
<name>A0A978VZJ6_ZIZJJ</name>
<keyword evidence="3" id="KW-0926">Vacuole</keyword>
<dbReference type="Proteomes" id="UP000813462">
    <property type="component" value="Unassembled WGS sequence"/>
</dbReference>
<evidence type="ECO:0000256" key="5">
    <source>
        <dbReference type="ARBA" id="ARBA00022989"/>
    </source>
</evidence>
<dbReference type="PANTHER" id="PTHR31142">
    <property type="entry name" value="TOBAMOVIRUS MULTIPLICATION PROTEIN 1-LIKE ISOFORM X1"/>
    <property type="match status" value="1"/>
</dbReference>
<evidence type="ECO:0000313" key="10">
    <source>
        <dbReference type="Proteomes" id="UP000813462"/>
    </source>
</evidence>
<organism evidence="9 10">
    <name type="scientific">Ziziphus jujuba var. spinosa</name>
    <dbReference type="NCBI Taxonomy" id="714518"/>
    <lineage>
        <taxon>Eukaryota</taxon>
        <taxon>Viridiplantae</taxon>
        <taxon>Streptophyta</taxon>
        <taxon>Embryophyta</taxon>
        <taxon>Tracheophyta</taxon>
        <taxon>Spermatophyta</taxon>
        <taxon>Magnoliopsida</taxon>
        <taxon>eudicotyledons</taxon>
        <taxon>Gunneridae</taxon>
        <taxon>Pentapetalae</taxon>
        <taxon>rosids</taxon>
        <taxon>fabids</taxon>
        <taxon>Rosales</taxon>
        <taxon>Rhamnaceae</taxon>
        <taxon>Paliureae</taxon>
        <taxon>Ziziphus</taxon>
    </lineage>
</organism>